<dbReference type="PANTHER" id="PTHR11709">
    <property type="entry name" value="MULTI-COPPER OXIDASE"/>
    <property type="match status" value="1"/>
</dbReference>
<dbReference type="AlphaFoldDB" id="A0A1C7AFG0"/>
<accession>A0A1C7AFG0</accession>
<dbReference type="GO" id="GO:0005507">
    <property type="term" value="F:copper ion binding"/>
    <property type="evidence" value="ECO:0007669"/>
    <property type="project" value="InterPro"/>
</dbReference>
<evidence type="ECO:0000259" key="4">
    <source>
        <dbReference type="Pfam" id="PF07732"/>
    </source>
</evidence>
<sequence length="440" mass="46969">MTSTRPRLVPAAVLAALLALPGLAGAAVFVQCPEDQDGDGIPAKDLFGNTLDADDVDLDQVKCVHLTGGDGWVTMGDGRELYIFSFSNVSGIPQADVLDTGVFRANSPAPTLRAREEDELYVTLTNVGTHQRPDLFDPHTVHYHGFPNASAIFDGLPESAVAINQQASITYFYNNVEPGTYMWHCHVEATEHMQMGMLGNLYVDPKQNATGCPGGTCPVALKEGGPAGAPLGYVYNDGDGSTAFDVEYAIQLQAFDHVFHDASRDTQPLPFADMIDTYPTINGRGYPHTTIAGALHDCLTPNADPDLPPCPADHPQGADNNAQASPQPVSALITASQGQRILLRLSNLGVVQHYTVTVLGIPMRVVGRGARLLRGPGQTVGQNVYYDTNVVNLGGGESTDVILDTTGVAPGTYFLYATNLNFLSNNEEDHGGYMTEIVVN</sequence>
<organism evidence="5 6">
    <name type="scientific">Sulfurifustis variabilis</name>
    <dbReference type="NCBI Taxonomy" id="1675686"/>
    <lineage>
        <taxon>Bacteria</taxon>
        <taxon>Pseudomonadati</taxon>
        <taxon>Pseudomonadota</taxon>
        <taxon>Gammaproteobacteria</taxon>
        <taxon>Acidiferrobacterales</taxon>
        <taxon>Acidiferrobacteraceae</taxon>
        <taxon>Sulfurifustis</taxon>
    </lineage>
</organism>
<evidence type="ECO:0000256" key="1">
    <source>
        <dbReference type="SAM" id="MobiDB-lite"/>
    </source>
</evidence>
<dbReference type="InterPro" id="IPR001117">
    <property type="entry name" value="Cu-oxidase_2nd"/>
</dbReference>
<evidence type="ECO:0000259" key="3">
    <source>
        <dbReference type="Pfam" id="PF00394"/>
    </source>
</evidence>
<protein>
    <submittedName>
        <fullName evidence="5">Signal peptide protein</fullName>
    </submittedName>
</protein>
<reference evidence="5 6" key="1">
    <citation type="submission" date="2015-08" db="EMBL/GenBank/DDBJ databases">
        <title>Complete genome sequence of Sulfurifustis variabilis.</title>
        <authorList>
            <person name="Miura A."/>
            <person name="Kojima H."/>
            <person name="Fukui M."/>
        </authorList>
    </citation>
    <scope>NUCLEOTIDE SEQUENCE [LARGE SCALE GENOMIC DNA]</scope>
    <source>
        <strain evidence="6">skN76</strain>
    </source>
</reference>
<dbReference type="Gene3D" id="2.60.40.420">
    <property type="entry name" value="Cupredoxins - blue copper proteins"/>
    <property type="match status" value="1"/>
</dbReference>
<dbReference type="InterPro" id="IPR008972">
    <property type="entry name" value="Cupredoxin"/>
</dbReference>
<feature type="domain" description="Plastocyanin-like" evidence="3">
    <location>
        <begin position="330"/>
        <end position="437"/>
    </location>
</feature>
<keyword evidence="6" id="KW-1185">Reference proteome</keyword>
<feature type="region of interest" description="Disordered" evidence="1">
    <location>
        <begin position="305"/>
        <end position="325"/>
    </location>
</feature>
<proteinExistence type="predicted"/>
<feature type="domain" description="Plastocyanin-like" evidence="4">
    <location>
        <begin position="106"/>
        <end position="207"/>
    </location>
</feature>
<dbReference type="Pfam" id="PF00394">
    <property type="entry name" value="Cu-oxidase"/>
    <property type="match status" value="1"/>
</dbReference>
<evidence type="ECO:0000313" key="6">
    <source>
        <dbReference type="Proteomes" id="UP000218899"/>
    </source>
</evidence>
<dbReference type="KEGG" id="sva:SVA_3516"/>
<keyword evidence="2" id="KW-0732">Signal</keyword>
<gene>
    <name evidence="5" type="ORF">SVA_3516</name>
</gene>
<dbReference type="SUPFAM" id="SSF49503">
    <property type="entry name" value="Cupredoxins"/>
    <property type="match status" value="2"/>
</dbReference>
<evidence type="ECO:0000256" key="2">
    <source>
        <dbReference type="SAM" id="SignalP"/>
    </source>
</evidence>
<dbReference type="InterPro" id="IPR045087">
    <property type="entry name" value="Cu-oxidase_fam"/>
</dbReference>
<evidence type="ECO:0000313" key="5">
    <source>
        <dbReference type="EMBL" id="BAU50052.1"/>
    </source>
</evidence>
<name>A0A1C7AFG0_9GAMM</name>
<feature type="chain" id="PRO_5008752415" evidence="2">
    <location>
        <begin position="27"/>
        <end position="440"/>
    </location>
</feature>
<dbReference type="EMBL" id="AP014936">
    <property type="protein sequence ID" value="BAU50052.1"/>
    <property type="molecule type" value="Genomic_DNA"/>
</dbReference>
<dbReference type="RefSeq" id="WP_197703270.1">
    <property type="nucleotide sequence ID" value="NZ_AP014936.1"/>
</dbReference>
<dbReference type="Proteomes" id="UP000218899">
    <property type="component" value="Chromosome"/>
</dbReference>
<dbReference type="InterPro" id="IPR011707">
    <property type="entry name" value="Cu-oxidase-like_N"/>
</dbReference>
<feature type="signal peptide" evidence="2">
    <location>
        <begin position="1"/>
        <end position="26"/>
    </location>
</feature>
<dbReference type="Pfam" id="PF07732">
    <property type="entry name" value="Cu-oxidase_3"/>
    <property type="match status" value="1"/>
</dbReference>